<dbReference type="VEuPathDB" id="FungiDB:BDEG_25658"/>
<dbReference type="EMBL" id="DS022307">
    <property type="protein sequence ID" value="OAJ42163.1"/>
    <property type="molecule type" value="Genomic_DNA"/>
</dbReference>
<comment type="similarity">
    <text evidence="1">Belongs to the DNAI7 family.</text>
</comment>
<feature type="domain" description="IC97/Casc1 N-terminal" evidence="3">
    <location>
        <begin position="22"/>
        <end position="227"/>
    </location>
</feature>
<evidence type="ECO:0000313" key="5">
    <source>
        <dbReference type="Proteomes" id="UP000077115"/>
    </source>
</evidence>
<dbReference type="PRINTS" id="PR02043">
    <property type="entry name" value="CANCERSCCP1"/>
</dbReference>
<evidence type="ECO:0000256" key="1">
    <source>
        <dbReference type="ARBA" id="ARBA00024332"/>
    </source>
</evidence>
<dbReference type="GO" id="GO:0048487">
    <property type="term" value="F:beta-tubulin binding"/>
    <property type="evidence" value="ECO:0007669"/>
    <property type="project" value="TreeGrafter"/>
</dbReference>
<dbReference type="Pfam" id="PF15927">
    <property type="entry name" value="Casc1_N"/>
    <property type="match status" value="1"/>
</dbReference>
<dbReference type="Proteomes" id="UP000077115">
    <property type="component" value="Unassembled WGS sequence"/>
</dbReference>
<name>A0A177WPZ6_BATDL</name>
<evidence type="ECO:0000256" key="2">
    <source>
        <dbReference type="SAM" id="MobiDB-lite"/>
    </source>
</evidence>
<accession>A0A177WPZ6</accession>
<reference evidence="4 5" key="2">
    <citation type="submission" date="2016-05" db="EMBL/GenBank/DDBJ databases">
        <title>Lineage-specific infection strategies underlie the spectrum of fungal disease in amphibians.</title>
        <authorList>
            <person name="Cuomo C.A."/>
            <person name="Farrer R.A."/>
            <person name="James T."/>
            <person name="Longcore J."/>
            <person name="Birren B."/>
        </authorList>
    </citation>
    <scope>NUCLEOTIDE SEQUENCE [LARGE SCALE GENOMIC DNA]</scope>
    <source>
        <strain evidence="4 5">JEL423</strain>
    </source>
</reference>
<protein>
    <recommendedName>
        <fullName evidence="3">IC97/Casc1 N-terminal domain-containing protein</fullName>
    </recommendedName>
</protein>
<dbReference type="OrthoDB" id="297923at2759"/>
<dbReference type="GO" id="GO:0008017">
    <property type="term" value="F:microtubule binding"/>
    <property type="evidence" value="ECO:0007669"/>
    <property type="project" value="TreeGrafter"/>
</dbReference>
<organism evidence="4 5">
    <name type="scientific">Batrachochytrium dendrobatidis (strain JEL423)</name>
    <dbReference type="NCBI Taxonomy" id="403673"/>
    <lineage>
        <taxon>Eukaryota</taxon>
        <taxon>Fungi</taxon>
        <taxon>Fungi incertae sedis</taxon>
        <taxon>Chytridiomycota</taxon>
        <taxon>Chytridiomycota incertae sedis</taxon>
        <taxon>Chytridiomycetes</taxon>
        <taxon>Rhizophydiales</taxon>
        <taxon>Rhizophydiales incertae sedis</taxon>
        <taxon>Batrachochytrium</taxon>
    </lineage>
</organism>
<gene>
    <name evidence="4" type="ORF">BDEG_25658</name>
</gene>
<reference evidence="4 5" key="1">
    <citation type="submission" date="2006-10" db="EMBL/GenBank/DDBJ databases">
        <title>The Genome Sequence of Batrachochytrium dendrobatidis JEL423.</title>
        <authorList>
            <consortium name="The Broad Institute Genome Sequencing Platform"/>
            <person name="Birren B."/>
            <person name="Lander E."/>
            <person name="Galagan J."/>
            <person name="Cuomo C."/>
            <person name="Devon K."/>
            <person name="Jaffe D."/>
            <person name="Butler J."/>
            <person name="Alvarez P."/>
            <person name="Gnerre S."/>
            <person name="Grabherr M."/>
            <person name="Kleber M."/>
            <person name="Mauceli E."/>
            <person name="Brockman W."/>
            <person name="Young S."/>
            <person name="LaButti K."/>
            <person name="Sykes S."/>
            <person name="DeCaprio D."/>
            <person name="Crawford M."/>
            <person name="Koehrsen M."/>
            <person name="Engels R."/>
            <person name="Montgomery P."/>
            <person name="Pearson M."/>
            <person name="Howarth C."/>
            <person name="Larson L."/>
            <person name="White J."/>
            <person name="O'Leary S."/>
            <person name="Kodira C."/>
            <person name="Zeng Q."/>
            <person name="Yandava C."/>
            <person name="Alvarado L."/>
            <person name="Longcore J."/>
            <person name="James T."/>
        </authorList>
    </citation>
    <scope>NUCLEOTIDE SEQUENCE [LARGE SCALE GENOMIC DNA]</scope>
    <source>
        <strain evidence="4 5">JEL423</strain>
    </source>
</reference>
<dbReference type="PANTHER" id="PTHR20929">
    <property type="entry name" value="LUNG ADENOMA SUSCEPTIBILITY 1-RELATED"/>
    <property type="match status" value="1"/>
</dbReference>
<dbReference type="AlphaFoldDB" id="A0A177WPZ6"/>
<feature type="region of interest" description="Disordered" evidence="2">
    <location>
        <begin position="1"/>
        <end position="44"/>
    </location>
</feature>
<sequence>MGPKKKKTKKDTSKEKELEELKKQQLEEEQRLAEEKQRRDRELQEQRNRELIEQFFDREQSRLNDEALEIQRIVEFKRNELNSILAKIQMEAEWKQFMDCETLPQPKSERDVNTYLGLWAEEKISVEEEPSLTPLFNQLPNAETLLAQLEKERAFARDNRDEKNWVRLDEHMNFLLKILDSKWNCISQQILQHADYFWRDPNENFQLSGKTDNFAYGIWGNLTKNPRHKLIEFTDINLSASLPKPLALSNVSIRMIHMTGPNCGVPFENQENEEHRSFVGGILMLDLAEMPDLPKTVDTWTIRQILSPDGNLKKLEYPFKKAAAEITEEDAQAANDAQMWSTLISFPIPSNVNLDRNSVKVMFWNAEYKMWDDEGITDDDIDLEAGIVKCRTTHFCPTAVVQNTYSELPYCDWRLDPTDVHRAILYIHGKQNKLKIEIREGECMVIQCGSESVPRSLRNKWFPPSLLLKRLSQHGFNFQNPDSMKGVNIEDLVLKYHAAEEESIIGISQCIASMSFKSSPSNRLVSSSKCVFQFKDASDPPETDWRSLVYDVNYRIKDQGHTVGYITSDNNVTEETKFKMDDPENSIVRGSAYHLLRPIITSTEGIARMEASSAQFTSTVAQVLTVTKVLCFT</sequence>
<dbReference type="InterPro" id="IPR031826">
    <property type="entry name" value="IC97/Casc1_N"/>
</dbReference>
<dbReference type="PANTHER" id="PTHR20929:SF11">
    <property type="entry name" value="DYNEIN AXONEMAL INTERMEDIATE CHAIN 7"/>
    <property type="match status" value="1"/>
</dbReference>
<dbReference type="GO" id="GO:0005930">
    <property type="term" value="C:axoneme"/>
    <property type="evidence" value="ECO:0007669"/>
    <property type="project" value="TreeGrafter"/>
</dbReference>
<evidence type="ECO:0000259" key="3">
    <source>
        <dbReference type="Pfam" id="PF15927"/>
    </source>
</evidence>
<dbReference type="InterPro" id="IPR023247">
    <property type="entry name" value="IC97/Dnai7-like"/>
</dbReference>
<evidence type="ECO:0000313" key="4">
    <source>
        <dbReference type="EMBL" id="OAJ42163.1"/>
    </source>
</evidence>
<proteinExistence type="inferred from homology"/>
<feature type="compositionally biased region" description="Basic and acidic residues" evidence="2">
    <location>
        <begin position="10"/>
        <end position="44"/>
    </location>
</feature>